<sequence>MTVFIETLVQKIRDAARFNPDIQVAPACILWPDRDRQWEAAIPRLQAEIPELLVLGDYQPDKRTGPAIWLRCALAGNMDGIHLPPDCPPIIYLPGVSRQDLRAVENCPEALKPLAELQYRGVIWSQINAKDWTVLAFLKSDQGGLGLDVAQDNDTKSAMQLALYRLLDEEIGLLQGKPLGKDYFNTLLTGGDPVRDLLQWLDQGDSFQQGRTENEWKGFVEVCKSQLGFNPQTQGVLAGASKLAAHEGAWQAVWSRFCEAPHRYPNIPDQISRCKPPLFDLFTSVETASGWPQWNQTEEDGLRRELQSLNTLPPHVVSPRLLELEKQHAARRLLVWAELGKSPLVQALEALVLLVNTTRNGLASGSLQDLMAGYATTGWQADDAVMKALAAGDKAADVEAVSTAIRCVYLPWLEASARHLQKLVCHGEYPGGTIRTTKTAAYSQGECILFVDGLRFDTAKSLMEKLERCRFEVTEQPVWAALPSVTATGKAAVTPVRDKISGTEGNTDFEPSVAATGQSLKGGYHLKKLLTDNGWTLLERSDNGNAQGNAWCEFGDIDHEGHDRGWKLAKHLDTLLDDITERITALLQTGWNNIRVVTDHGWLLMPGGLPKTTLPANLVDSKWGRCAALKPGVTSSERLYPWYWNPDQPFALADGISCFRSGDEYAHGGLSLQECLTLELTVSHGNANTPRVAVTLTDAVWRGLRCKVAADGDFKGLSVDIRTQAANPDSSIILTVKALDKHGQASVVVENDELEGSHARLVLIDPQGKLIAEMETMVGGEHA</sequence>
<organism evidence="1 2">
    <name type="scientific">Thiothrix lacustris</name>
    <dbReference type="NCBI Taxonomy" id="525917"/>
    <lineage>
        <taxon>Bacteria</taxon>
        <taxon>Pseudomonadati</taxon>
        <taxon>Pseudomonadota</taxon>
        <taxon>Gammaproteobacteria</taxon>
        <taxon>Thiotrichales</taxon>
        <taxon>Thiotrichaceae</taxon>
        <taxon>Thiothrix</taxon>
    </lineage>
</organism>
<evidence type="ECO:0000313" key="2">
    <source>
        <dbReference type="Proteomes" id="UP000192491"/>
    </source>
</evidence>
<dbReference type="EMBL" id="MTEJ01000030">
    <property type="protein sequence ID" value="OQX14373.1"/>
    <property type="molecule type" value="Genomic_DNA"/>
</dbReference>
<accession>A0A1Y1QUT1</accession>
<reference evidence="1 2" key="1">
    <citation type="submission" date="2017-01" db="EMBL/GenBank/DDBJ databases">
        <title>Novel large sulfur bacteria in the metagenomes of groundwater-fed chemosynthetic microbial mats in the Lake Huron basin.</title>
        <authorList>
            <person name="Sharrar A.M."/>
            <person name="Flood B.E."/>
            <person name="Bailey J.V."/>
            <person name="Jones D.S."/>
            <person name="Biddanda B."/>
            <person name="Ruberg S.A."/>
            <person name="Marcus D.N."/>
            <person name="Dick G.J."/>
        </authorList>
    </citation>
    <scope>NUCLEOTIDE SEQUENCE [LARGE SCALE GENOMIC DNA]</scope>
    <source>
        <strain evidence="1">A8</strain>
    </source>
</reference>
<dbReference type="AlphaFoldDB" id="A0A1Y1QUT1"/>
<evidence type="ECO:0000313" key="1">
    <source>
        <dbReference type="EMBL" id="OQX14373.1"/>
    </source>
</evidence>
<dbReference type="Proteomes" id="UP000192491">
    <property type="component" value="Unassembled WGS sequence"/>
</dbReference>
<dbReference type="SUPFAM" id="SSF53649">
    <property type="entry name" value="Alkaline phosphatase-like"/>
    <property type="match status" value="1"/>
</dbReference>
<gene>
    <name evidence="1" type="ORF">BWK73_09670</name>
</gene>
<proteinExistence type="predicted"/>
<dbReference type="InterPro" id="IPR017850">
    <property type="entry name" value="Alkaline_phosphatase_core_sf"/>
</dbReference>
<comment type="caution">
    <text evidence="1">The sequence shown here is derived from an EMBL/GenBank/DDBJ whole genome shotgun (WGS) entry which is preliminary data.</text>
</comment>
<protein>
    <submittedName>
        <fullName evidence="1">Alkaline phosphatase</fullName>
    </submittedName>
</protein>
<name>A0A1Y1QUT1_9GAMM</name>
<dbReference type="NCBIfam" id="NF033450">
    <property type="entry name" value="BREX_PglZ_1_B"/>
    <property type="match status" value="1"/>
</dbReference>